<keyword evidence="4 5" id="KW-0326">Glycosidase</keyword>
<evidence type="ECO:0000313" key="7">
    <source>
        <dbReference type="Proteomes" id="UP001596405"/>
    </source>
</evidence>
<proteinExistence type="inferred from homology"/>
<sequence>MKGSSNNKKLNDDRVLKLNNVEYIKSLGMKVSGTFYWVALACQVWLWSCKQQTVPVTSPDAQAVAVDSSRFFTNPIAEGADPWVLKMDSVYYSCGAGRGGIYVSKSSTLTQLGKRVQVWSAPEEGWNAHNIWAPEIHYLQGKWYIYYTAGKVRGGPYIHQRSGVLESTTNSPFGPYRDRGMLYTGDNMDDSSSVKWAIDLSPFYLNGQLYAVWSGWEENALTDKTKQHLFIARMSNPYTISSNRVKISSPTETWETGGELDLNEGPQILKKNEKAFVIYSTRESWLKEYRLGQLTLADTLMDPMQSKNWKKSDGPVFQGTDQVLGVGHCSFTKSPDNTEDWILYHAKKSATPGWQRNIRAQKFTWTINGYPQFGEPVPAGVPIPLPSGSNSTIAH</sequence>
<keyword evidence="2" id="KW-0732">Signal</keyword>
<accession>A0ABW2DGW3</accession>
<organism evidence="6 7">
    <name type="scientific">Rufibacter roseus</name>
    <dbReference type="NCBI Taxonomy" id="1567108"/>
    <lineage>
        <taxon>Bacteria</taxon>
        <taxon>Pseudomonadati</taxon>
        <taxon>Bacteroidota</taxon>
        <taxon>Cytophagia</taxon>
        <taxon>Cytophagales</taxon>
        <taxon>Hymenobacteraceae</taxon>
        <taxon>Rufibacter</taxon>
    </lineage>
</organism>
<evidence type="ECO:0000256" key="1">
    <source>
        <dbReference type="ARBA" id="ARBA00009865"/>
    </source>
</evidence>
<evidence type="ECO:0000256" key="5">
    <source>
        <dbReference type="RuleBase" id="RU361187"/>
    </source>
</evidence>
<gene>
    <name evidence="6" type="ORF">ACFQHR_05355</name>
</gene>
<dbReference type="EMBL" id="JBHSYQ010000003">
    <property type="protein sequence ID" value="MFC6997041.1"/>
    <property type="molecule type" value="Genomic_DNA"/>
</dbReference>
<name>A0ABW2DGW3_9BACT</name>
<keyword evidence="3 5" id="KW-0378">Hydrolase</keyword>
<dbReference type="CDD" id="cd18820">
    <property type="entry name" value="GH43_LbAraf43-like"/>
    <property type="match status" value="1"/>
</dbReference>
<dbReference type="PANTHER" id="PTHR43817:SF1">
    <property type="entry name" value="HYDROLASE, FAMILY 43, PUTATIVE (AFU_ORTHOLOGUE AFUA_3G01660)-RELATED"/>
    <property type="match status" value="1"/>
</dbReference>
<evidence type="ECO:0000313" key="6">
    <source>
        <dbReference type="EMBL" id="MFC6997041.1"/>
    </source>
</evidence>
<protein>
    <submittedName>
        <fullName evidence="6">Family 43 glycosylhydrolase</fullName>
    </submittedName>
</protein>
<keyword evidence="7" id="KW-1185">Reference proteome</keyword>
<dbReference type="Pfam" id="PF04616">
    <property type="entry name" value="Glyco_hydro_43"/>
    <property type="match status" value="1"/>
</dbReference>
<evidence type="ECO:0000256" key="4">
    <source>
        <dbReference type="ARBA" id="ARBA00023295"/>
    </source>
</evidence>
<dbReference type="RefSeq" id="WP_239693425.1">
    <property type="nucleotide sequence ID" value="NZ_LRML01000011.1"/>
</dbReference>
<dbReference type="Proteomes" id="UP001596405">
    <property type="component" value="Unassembled WGS sequence"/>
</dbReference>
<evidence type="ECO:0000256" key="2">
    <source>
        <dbReference type="ARBA" id="ARBA00022729"/>
    </source>
</evidence>
<dbReference type="SUPFAM" id="SSF75005">
    <property type="entry name" value="Arabinanase/levansucrase/invertase"/>
    <property type="match status" value="1"/>
</dbReference>
<dbReference type="PANTHER" id="PTHR43817">
    <property type="entry name" value="GLYCOSYL HYDROLASE"/>
    <property type="match status" value="1"/>
</dbReference>
<reference evidence="7" key="1">
    <citation type="journal article" date="2019" name="Int. J. Syst. Evol. Microbiol.">
        <title>The Global Catalogue of Microorganisms (GCM) 10K type strain sequencing project: providing services to taxonomists for standard genome sequencing and annotation.</title>
        <authorList>
            <consortium name="The Broad Institute Genomics Platform"/>
            <consortium name="The Broad Institute Genome Sequencing Center for Infectious Disease"/>
            <person name="Wu L."/>
            <person name="Ma J."/>
        </authorList>
    </citation>
    <scope>NUCLEOTIDE SEQUENCE [LARGE SCALE GENOMIC DNA]</scope>
    <source>
        <strain evidence="7">CGMCC 4.7393</strain>
    </source>
</reference>
<comment type="caution">
    <text evidence="6">The sequence shown here is derived from an EMBL/GenBank/DDBJ whole genome shotgun (WGS) entry which is preliminary data.</text>
</comment>
<dbReference type="Gene3D" id="2.115.10.20">
    <property type="entry name" value="Glycosyl hydrolase domain, family 43"/>
    <property type="match status" value="1"/>
</dbReference>
<comment type="similarity">
    <text evidence="1 5">Belongs to the glycosyl hydrolase 43 family.</text>
</comment>
<dbReference type="InterPro" id="IPR006710">
    <property type="entry name" value="Glyco_hydro_43"/>
</dbReference>
<evidence type="ECO:0000256" key="3">
    <source>
        <dbReference type="ARBA" id="ARBA00022801"/>
    </source>
</evidence>
<dbReference type="InterPro" id="IPR023296">
    <property type="entry name" value="Glyco_hydro_beta-prop_sf"/>
</dbReference>